<comment type="caution">
    <text evidence="2">The sequence shown here is derived from an EMBL/GenBank/DDBJ whole genome shotgun (WGS) entry which is preliminary data.</text>
</comment>
<dbReference type="GO" id="GO:0005524">
    <property type="term" value="F:ATP binding"/>
    <property type="evidence" value="ECO:0007669"/>
    <property type="project" value="InterPro"/>
</dbReference>
<feature type="non-terminal residue" evidence="2">
    <location>
        <position position="1"/>
    </location>
</feature>
<dbReference type="PANTHER" id="PTHR21621">
    <property type="entry name" value="RIBOSOMAL PROTEIN S6 MODIFICATION PROTEIN"/>
    <property type="match status" value="1"/>
</dbReference>
<dbReference type="Gene3D" id="3.40.50.11770">
    <property type="match status" value="1"/>
</dbReference>
<gene>
    <name evidence="2" type="ORF">S12H4_03442</name>
</gene>
<dbReference type="InterPro" id="IPR003806">
    <property type="entry name" value="ATP-grasp_PylC-type"/>
</dbReference>
<dbReference type="PANTHER" id="PTHR21621:SF0">
    <property type="entry name" value="BETA-CITRYLGLUTAMATE SYNTHASE B-RELATED"/>
    <property type="match status" value="1"/>
</dbReference>
<evidence type="ECO:0000259" key="1">
    <source>
        <dbReference type="PROSITE" id="PS50975"/>
    </source>
</evidence>
<reference evidence="2" key="1">
    <citation type="journal article" date="2014" name="Front. Microbiol.">
        <title>High frequency of phylogenetically diverse reductive dehalogenase-homologous genes in deep subseafloor sedimentary metagenomes.</title>
        <authorList>
            <person name="Kawai M."/>
            <person name="Futagami T."/>
            <person name="Toyoda A."/>
            <person name="Takaki Y."/>
            <person name="Nishi S."/>
            <person name="Hori S."/>
            <person name="Arai W."/>
            <person name="Tsubouchi T."/>
            <person name="Morono Y."/>
            <person name="Uchiyama I."/>
            <person name="Ito T."/>
            <person name="Fujiyama A."/>
            <person name="Inagaki F."/>
            <person name="Takami H."/>
        </authorList>
    </citation>
    <scope>NUCLEOTIDE SEQUENCE</scope>
    <source>
        <strain evidence="2">Expedition CK06-06</strain>
    </source>
</reference>
<dbReference type="Pfam" id="PF18301">
    <property type="entry name" value="preATP-grasp_3"/>
    <property type="match status" value="1"/>
</dbReference>
<dbReference type="GO" id="GO:0046872">
    <property type="term" value="F:metal ion binding"/>
    <property type="evidence" value="ECO:0007669"/>
    <property type="project" value="InterPro"/>
</dbReference>
<dbReference type="EMBL" id="BARW01000965">
    <property type="protein sequence ID" value="GAI71357.1"/>
    <property type="molecule type" value="Genomic_DNA"/>
</dbReference>
<dbReference type="InterPro" id="IPR005479">
    <property type="entry name" value="CPAse_ATP-bd"/>
</dbReference>
<sequence>DIIKLVSKNDEYIKIYSDCIKESSYCFIIAPEFSNILYNLTKIAKDNKKIVLSVDLEGIWLGTSKLKTYNFFLENKVNTPQTYAIPFKKKFDLEFVLQKFNKLGCPVIIKPEDGVGSESIFYFENKAQIIHFFEDSNEKLDQSRNYILQEYIDGKDLSVSIINGVSSKKPDAMNQIILSINAQIIKFKDSVNDSIYLGGFTPVVDYKVLKDRLEKILKSMDLSSFRGYFGIDFIEKADNSIYFIEINPRLTTSYIGIRNILGYNPLEMIFNQDKPLPNLNNLPHQGFSKFSQLELKYVADETSNEIIGIIIPKLMSVIPEIVTPPIALSKSVVDRDLLYYCFIATKTKDLDSSEKRISKIIKIFDDYNFKTIK</sequence>
<dbReference type="Pfam" id="PF02655">
    <property type="entry name" value="ATP-grasp_3"/>
    <property type="match status" value="1"/>
</dbReference>
<name>X1QS08_9ZZZZ</name>
<dbReference type="Gene3D" id="3.30.470.20">
    <property type="entry name" value="ATP-grasp fold, B domain"/>
    <property type="match status" value="1"/>
</dbReference>
<dbReference type="GO" id="GO:0005737">
    <property type="term" value="C:cytoplasm"/>
    <property type="evidence" value="ECO:0007669"/>
    <property type="project" value="TreeGrafter"/>
</dbReference>
<protein>
    <recommendedName>
        <fullName evidence="1">ATP-grasp domain-containing protein</fullName>
    </recommendedName>
</protein>
<dbReference type="PROSITE" id="PS00867">
    <property type="entry name" value="CPSASE_2"/>
    <property type="match status" value="1"/>
</dbReference>
<dbReference type="PROSITE" id="PS50975">
    <property type="entry name" value="ATP_GRASP"/>
    <property type="match status" value="1"/>
</dbReference>
<dbReference type="AlphaFoldDB" id="X1QS08"/>
<dbReference type="InterPro" id="IPR011761">
    <property type="entry name" value="ATP-grasp"/>
</dbReference>
<feature type="domain" description="ATP-grasp" evidence="1">
    <location>
        <begin position="69"/>
        <end position="274"/>
    </location>
</feature>
<proteinExistence type="predicted"/>
<dbReference type="SUPFAM" id="SSF56059">
    <property type="entry name" value="Glutathione synthetase ATP-binding domain-like"/>
    <property type="match status" value="1"/>
</dbReference>
<accession>X1QS08</accession>
<dbReference type="InterPro" id="IPR040803">
    <property type="entry name" value="MfnD_preATP-grasp"/>
</dbReference>
<evidence type="ECO:0000313" key="2">
    <source>
        <dbReference type="EMBL" id="GAI71357.1"/>
    </source>
</evidence>
<organism evidence="2">
    <name type="scientific">marine sediment metagenome</name>
    <dbReference type="NCBI Taxonomy" id="412755"/>
    <lineage>
        <taxon>unclassified sequences</taxon>
        <taxon>metagenomes</taxon>
        <taxon>ecological metagenomes</taxon>
    </lineage>
</organism>
<dbReference type="GO" id="GO:0016879">
    <property type="term" value="F:ligase activity, forming carbon-nitrogen bonds"/>
    <property type="evidence" value="ECO:0007669"/>
    <property type="project" value="TreeGrafter"/>
</dbReference>